<dbReference type="GO" id="GO:0003729">
    <property type="term" value="F:mRNA binding"/>
    <property type="evidence" value="ECO:0007669"/>
    <property type="project" value="UniProtKB-ARBA"/>
</dbReference>
<name>A0AAV0JX93_9ROSI</name>
<dbReference type="InterPro" id="IPR002885">
    <property type="entry name" value="PPR_rpt"/>
</dbReference>
<dbReference type="FunFam" id="1.25.40.10:FF:000606">
    <property type="entry name" value="Putative pentatricopeptide repeat-containing protein"/>
    <property type="match status" value="1"/>
</dbReference>
<gene>
    <name evidence="3" type="ORF">LITE_LOCUS15845</name>
</gene>
<feature type="repeat" description="PPR" evidence="2">
    <location>
        <begin position="206"/>
        <end position="240"/>
    </location>
</feature>
<dbReference type="FunFam" id="1.25.40.10:FF:000073">
    <property type="entry name" value="Pentatricopeptide repeat-containing protein chloroplastic"/>
    <property type="match status" value="1"/>
</dbReference>
<dbReference type="PANTHER" id="PTHR47926">
    <property type="entry name" value="PENTATRICOPEPTIDE REPEAT-CONTAINING PROTEIN"/>
    <property type="match status" value="1"/>
</dbReference>
<dbReference type="Proteomes" id="UP001154282">
    <property type="component" value="Unassembled WGS sequence"/>
</dbReference>
<feature type="repeat" description="PPR" evidence="2">
    <location>
        <begin position="400"/>
        <end position="430"/>
    </location>
</feature>
<dbReference type="GO" id="GO:0009451">
    <property type="term" value="P:RNA modification"/>
    <property type="evidence" value="ECO:0007669"/>
    <property type="project" value="InterPro"/>
</dbReference>
<proteinExistence type="predicted"/>
<organism evidence="3 4">
    <name type="scientific">Linum tenue</name>
    <dbReference type="NCBI Taxonomy" id="586396"/>
    <lineage>
        <taxon>Eukaryota</taxon>
        <taxon>Viridiplantae</taxon>
        <taxon>Streptophyta</taxon>
        <taxon>Embryophyta</taxon>
        <taxon>Tracheophyta</taxon>
        <taxon>Spermatophyta</taxon>
        <taxon>Magnoliopsida</taxon>
        <taxon>eudicotyledons</taxon>
        <taxon>Gunneridae</taxon>
        <taxon>Pentapetalae</taxon>
        <taxon>rosids</taxon>
        <taxon>fabids</taxon>
        <taxon>Malpighiales</taxon>
        <taxon>Linaceae</taxon>
        <taxon>Linum</taxon>
    </lineage>
</organism>
<comment type="caution">
    <text evidence="3">The sequence shown here is derived from an EMBL/GenBank/DDBJ whole genome shotgun (WGS) entry which is preliminary data.</text>
</comment>
<dbReference type="PANTHER" id="PTHR47926:SF361">
    <property type="entry name" value="PENTACOTRIPEPTIDE-REPEAT REGION OF PRORP DOMAIN-CONTAINING PROTEIN"/>
    <property type="match status" value="1"/>
</dbReference>
<evidence type="ECO:0000256" key="1">
    <source>
        <dbReference type="ARBA" id="ARBA00022737"/>
    </source>
</evidence>
<dbReference type="EMBL" id="CAMGYJ010000005">
    <property type="protein sequence ID" value="CAI0413246.1"/>
    <property type="molecule type" value="Genomic_DNA"/>
</dbReference>
<evidence type="ECO:0008006" key="5">
    <source>
        <dbReference type="Google" id="ProtNLM"/>
    </source>
</evidence>
<dbReference type="NCBIfam" id="TIGR00756">
    <property type="entry name" value="PPR"/>
    <property type="match status" value="4"/>
</dbReference>
<dbReference type="Pfam" id="PF01535">
    <property type="entry name" value="PPR"/>
    <property type="match status" value="3"/>
</dbReference>
<reference evidence="3" key="1">
    <citation type="submission" date="2022-08" db="EMBL/GenBank/DDBJ databases">
        <authorList>
            <person name="Gutierrez-Valencia J."/>
        </authorList>
    </citation>
    <scope>NUCLEOTIDE SEQUENCE</scope>
</reference>
<feature type="repeat" description="PPR" evidence="2">
    <location>
        <begin position="299"/>
        <end position="333"/>
    </location>
</feature>
<sequence length="587" mass="64953">MRILLLKALQISPLQRNFRFSTSTFPGNFSLQLLLKPIESWLARGSSAGSSLDQAFPRVLELLNSGVEGTGYALIHLIRTSTDLGLESYCHQLHGYVIRCGFASDVLVSTALMRFYKETKSVCVAHNVFDEIPQPSVVSWNTLISGYVQSGKFKKALGLFMQLERSDVCADAYSITAALSACGQLSMVQFGRSVHSKVFKCGVGFGVFVQNCLIDMYGKCGSIEEAIRAFEEMDERDIISWNSVVAASARNRRLDLAKSLFSQMPQPDTVSYNELINGIAQFGRIEDAIEILLTMPNPNSSSWNSILTGYVNRDRAVEAMDFFTKMHASNVRMDEYTYSSLLTGIAGIVALRWGMAIHCCTIKCGLAATVVVGSSIVDMYSKCGEVSTAELAFRLLPRKNLVTWNAMMAGYAQSGGFEKAIQLFEEMKDVKGLEPDWITFLNVLASCSNVNVPLETATRYFESMINDYGIAPAVEHGCSMIRLMGQRGEIRGALRMIYNFDFELSGVIWRAFLGAFGPSGNLEVAKIAAAKAIKLEGDDDYVYVMFSNILASYGKWGDVKKVRKLMSKKRVIKEVGCSWIEMETTPP</sequence>
<dbReference type="Gene3D" id="1.25.40.10">
    <property type="entry name" value="Tetratricopeptide repeat domain"/>
    <property type="match status" value="4"/>
</dbReference>
<dbReference type="InterPro" id="IPR046960">
    <property type="entry name" value="PPR_At4g14850-like_plant"/>
</dbReference>
<dbReference type="InterPro" id="IPR046848">
    <property type="entry name" value="E_motif"/>
</dbReference>
<dbReference type="InterPro" id="IPR011990">
    <property type="entry name" value="TPR-like_helical_dom_sf"/>
</dbReference>
<dbReference type="AlphaFoldDB" id="A0AAV0JX93"/>
<protein>
    <recommendedName>
        <fullName evidence="5">Pentatricopeptide repeat-containing protein</fullName>
    </recommendedName>
</protein>
<dbReference type="PROSITE" id="PS51375">
    <property type="entry name" value="PPR"/>
    <property type="match status" value="5"/>
</dbReference>
<evidence type="ECO:0000313" key="3">
    <source>
        <dbReference type="EMBL" id="CAI0413246.1"/>
    </source>
</evidence>
<keyword evidence="1" id="KW-0677">Repeat</keyword>
<dbReference type="Pfam" id="PF13041">
    <property type="entry name" value="PPR_2"/>
    <property type="match status" value="3"/>
</dbReference>
<feature type="repeat" description="PPR" evidence="2">
    <location>
        <begin position="136"/>
        <end position="170"/>
    </location>
</feature>
<keyword evidence="4" id="KW-1185">Reference proteome</keyword>
<accession>A0AAV0JX93</accession>
<evidence type="ECO:0000313" key="4">
    <source>
        <dbReference type="Proteomes" id="UP001154282"/>
    </source>
</evidence>
<evidence type="ECO:0000256" key="2">
    <source>
        <dbReference type="PROSITE-ProRule" id="PRU00708"/>
    </source>
</evidence>
<dbReference type="FunFam" id="1.25.40.10:FF:001486">
    <property type="entry name" value="Pentatricopeptide repeat-containing protein mitochondrial"/>
    <property type="match status" value="1"/>
</dbReference>
<dbReference type="Pfam" id="PF20431">
    <property type="entry name" value="E_motif"/>
    <property type="match status" value="1"/>
</dbReference>
<dbReference type="FunFam" id="1.25.40.10:FF:000090">
    <property type="entry name" value="Pentatricopeptide repeat-containing protein, chloroplastic"/>
    <property type="match status" value="1"/>
</dbReference>
<feature type="repeat" description="PPR" evidence="2">
    <location>
        <begin position="268"/>
        <end position="298"/>
    </location>
</feature>